<evidence type="ECO:0000313" key="2">
    <source>
        <dbReference type="Proteomes" id="UP001232755"/>
    </source>
</evidence>
<gene>
    <name evidence="1" type="ORF">QF034_005018</name>
</gene>
<dbReference type="CDD" id="cd00377">
    <property type="entry name" value="ICL_PEPM"/>
    <property type="match status" value="1"/>
</dbReference>
<dbReference type="PANTHER" id="PTHR42905">
    <property type="entry name" value="PHOSPHOENOLPYRUVATE CARBOXYLASE"/>
    <property type="match status" value="1"/>
</dbReference>
<accession>A0ABU0QTQ5</accession>
<dbReference type="RefSeq" id="WP_307177081.1">
    <property type="nucleotide sequence ID" value="NZ_JAUSYP010000001.1"/>
</dbReference>
<comment type="caution">
    <text evidence="1">The sequence shown here is derived from an EMBL/GenBank/DDBJ whole genome shotgun (WGS) entry which is preliminary data.</text>
</comment>
<dbReference type="InterPro" id="IPR040442">
    <property type="entry name" value="Pyrv_kinase-like_dom_sf"/>
</dbReference>
<keyword evidence="2" id="KW-1185">Reference proteome</keyword>
<organism evidence="1 2">
    <name type="scientific">Streptomyces africanus</name>
    <dbReference type="NCBI Taxonomy" id="231024"/>
    <lineage>
        <taxon>Bacteria</taxon>
        <taxon>Bacillati</taxon>
        <taxon>Actinomycetota</taxon>
        <taxon>Actinomycetes</taxon>
        <taxon>Kitasatosporales</taxon>
        <taxon>Streptomycetaceae</taxon>
        <taxon>Streptomyces</taxon>
    </lineage>
</organism>
<name>A0ABU0QTQ5_9ACTN</name>
<evidence type="ECO:0000313" key="1">
    <source>
        <dbReference type="EMBL" id="MDQ0750787.1"/>
    </source>
</evidence>
<dbReference type="Proteomes" id="UP001232755">
    <property type="component" value="Unassembled WGS sequence"/>
</dbReference>
<dbReference type="PANTHER" id="PTHR42905:SF16">
    <property type="entry name" value="CARBOXYPHOSPHONOENOLPYRUVATE PHOSPHONOMUTASE-LIKE PROTEIN (AFU_ORTHOLOGUE AFUA_5G07230)"/>
    <property type="match status" value="1"/>
</dbReference>
<reference evidence="1 2" key="1">
    <citation type="submission" date="2023-07" db="EMBL/GenBank/DDBJ databases">
        <title>Comparative genomics of wheat-associated soil bacteria to identify genetic determinants of phenazine resistance.</title>
        <authorList>
            <person name="Mouncey N."/>
        </authorList>
    </citation>
    <scope>NUCLEOTIDE SEQUENCE [LARGE SCALE GENOMIC DNA]</scope>
    <source>
        <strain evidence="1 2">B3I12</strain>
    </source>
</reference>
<dbReference type="SUPFAM" id="SSF51621">
    <property type="entry name" value="Phosphoenolpyruvate/pyruvate domain"/>
    <property type="match status" value="1"/>
</dbReference>
<proteinExistence type="predicted"/>
<dbReference type="EMBL" id="JAUSYP010000001">
    <property type="protein sequence ID" value="MDQ0750787.1"/>
    <property type="molecule type" value="Genomic_DNA"/>
</dbReference>
<dbReference type="Pfam" id="PF13714">
    <property type="entry name" value="PEP_mutase"/>
    <property type="match status" value="1"/>
</dbReference>
<dbReference type="InterPro" id="IPR015813">
    <property type="entry name" value="Pyrv/PenolPyrv_kinase-like_dom"/>
</dbReference>
<sequence length="239" mass="24754">MSKAEMFRALHHNRAPGDPLVLPGPWDAASARVFAEAGFPALATPSAGVAASLGYEDGQVPADEMFAAVGRIVRAVDVPVSADVEGGYGLAPKELVERLLEAGAVGCNLEDSEDGVLKDPRAHADWLAEVREAAGGRLFVNARVDTFARGVADPEQAIERAASYVAAGADCVYPIEAPPEVLPLLRAGIQGPINIVAVPGEGPSPAELGARGATRITFGPGLQRRAARALREIAAGLRP</sequence>
<dbReference type="InterPro" id="IPR039556">
    <property type="entry name" value="ICL/PEPM"/>
</dbReference>
<protein>
    <submittedName>
        <fullName evidence="1">2-methylisocitrate lyase-like PEP mutase family enzyme</fullName>
    </submittedName>
</protein>
<dbReference type="Gene3D" id="3.20.20.60">
    <property type="entry name" value="Phosphoenolpyruvate-binding domains"/>
    <property type="match status" value="1"/>
</dbReference>